<dbReference type="PATRIC" id="fig|35818.11.peg.2194"/>
<evidence type="ECO:0000313" key="2">
    <source>
        <dbReference type="Proteomes" id="UP000037997"/>
    </source>
</evidence>
<organism evidence="1 2">
    <name type="scientific">Helicobacter pullorum</name>
    <dbReference type="NCBI Taxonomy" id="35818"/>
    <lineage>
        <taxon>Bacteria</taxon>
        <taxon>Pseudomonadati</taxon>
        <taxon>Campylobacterota</taxon>
        <taxon>Epsilonproteobacteria</taxon>
        <taxon>Campylobacterales</taxon>
        <taxon>Helicobacteraceae</taxon>
        <taxon>Helicobacter</taxon>
    </lineage>
</organism>
<comment type="caution">
    <text evidence="1">The sequence shown here is derived from an EMBL/GenBank/DDBJ whole genome shotgun (WGS) entry which is preliminary data.</text>
</comment>
<accession>A0A0N0LSP2</accession>
<gene>
    <name evidence="1" type="ORF">HPU229334_11095</name>
</gene>
<protein>
    <submittedName>
        <fullName evidence="1">Uncharacterized protein</fullName>
    </submittedName>
</protein>
<dbReference type="RefSeq" id="WP_054198520.1">
    <property type="nucleotide sequence ID" value="NZ_JNOC01000067.1"/>
</dbReference>
<dbReference type="EMBL" id="JNOC01000067">
    <property type="protein sequence ID" value="KPH54998.1"/>
    <property type="molecule type" value="Genomic_DNA"/>
</dbReference>
<name>A0A0N0LSP2_9HELI</name>
<dbReference type="STRING" id="35818.HPU229336_05215"/>
<reference evidence="1 2" key="1">
    <citation type="submission" date="2014-06" db="EMBL/GenBank/DDBJ databases">
        <title>Helicobacter pullorum isolates in fresh chicken meat - phenotypic and genotypic features.</title>
        <authorList>
            <person name="Borges V."/>
            <person name="Santos A."/>
            <person name="Correia C.B."/>
            <person name="Saraiva M."/>
            <person name="Menard A."/>
            <person name="Vieira L."/>
            <person name="Sampaio D.A."/>
            <person name="Gomes J.P."/>
            <person name="Oleastro M."/>
        </authorList>
    </citation>
    <scope>NUCLEOTIDE SEQUENCE [LARGE SCALE GENOMIC DNA]</scope>
    <source>
        <strain evidence="1 2">229334/12</strain>
    </source>
</reference>
<proteinExistence type="predicted"/>
<dbReference type="Proteomes" id="UP000037997">
    <property type="component" value="Unassembled WGS sequence"/>
</dbReference>
<sequence>MNIFYNNKILFVINVKHTDMDLLLKQLKVLLQERNIPSGRLTLVPKNPYEIVIIPKREEEFIWDKEKNTLRMSQPYLF</sequence>
<dbReference type="AlphaFoldDB" id="A0A0N0LSP2"/>
<evidence type="ECO:0000313" key="1">
    <source>
        <dbReference type="EMBL" id="KPH54998.1"/>
    </source>
</evidence>